<dbReference type="AlphaFoldDB" id="Q1GYG2"/>
<keyword evidence="3" id="KW-1133">Transmembrane helix</keyword>
<evidence type="ECO:0000256" key="1">
    <source>
        <dbReference type="SAM" id="Coils"/>
    </source>
</evidence>
<organism evidence="4 5">
    <name type="scientific">Methylobacillus flagellatus (strain ATCC 51484 / DSM 6875 / VKM B-1610 / KT)</name>
    <dbReference type="NCBI Taxonomy" id="265072"/>
    <lineage>
        <taxon>Bacteria</taxon>
        <taxon>Pseudomonadati</taxon>
        <taxon>Pseudomonadota</taxon>
        <taxon>Betaproteobacteria</taxon>
        <taxon>Nitrosomonadales</taxon>
        <taxon>Methylophilaceae</taxon>
        <taxon>Methylobacillus</taxon>
    </lineage>
</organism>
<dbReference type="KEGG" id="mfa:Mfla_2460"/>
<keyword evidence="3" id="KW-0812">Transmembrane</keyword>
<feature type="region of interest" description="Disordered" evidence="2">
    <location>
        <begin position="176"/>
        <end position="196"/>
    </location>
</feature>
<evidence type="ECO:0000313" key="5">
    <source>
        <dbReference type="Proteomes" id="UP000002440"/>
    </source>
</evidence>
<reference evidence="4 5" key="1">
    <citation type="submission" date="2006-03" db="EMBL/GenBank/DDBJ databases">
        <title>Complete sequence of Methylobacillus flagellatus KT.</title>
        <authorList>
            <consortium name="US DOE Joint Genome Institute"/>
            <person name="Copeland A."/>
            <person name="Lucas S."/>
            <person name="Lapidus A."/>
            <person name="Barry K."/>
            <person name="Detter J.C."/>
            <person name="Glavina del Rio T."/>
            <person name="Hammon N."/>
            <person name="Israni S."/>
            <person name="Dalin E."/>
            <person name="Tice H."/>
            <person name="Pitluck S."/>
            <person name="Brettin T."/>
            <person name="Bruce D."/>
            <person name="Han C."/>
            <person name="Tapia R."/>
            <person name="Saunders E."/>
            <person name="Gilna P."/>
            <person name="Schmutz J."/>
            <person name="Larimer F."/>
            <person name="Land M."/>
            <person name="Kyrpides N."/>
            <person name="Anderson I."/>
            <person name="Richardson P."/>
        </authorList>
    </citation>
    <scope>NUCLEOTIDE SEQUENCE [LARGE SCALE GENOMIC DNA]</scope>
    <source>
        <strain evidence="5">KT / ATCC 51484 / DSM 6875</strain>
    </source>
</reference>
<proteinExistence type="predicted"/>
<sequence length="196" mass="21711">MVRINLLPHRQIRRAERQRQFNLMLACAAAAGVAIVFLGSTILGSKLDEQADRNARLEAASANLDKQIEEIRELKTQIRNVLDRKQIVENLQVNRSQSVMMLDEISRQLPEGMYLRALKQQGNLVTVEGVADTNARVATLVRNLSGSEWLQSPNLVEIKSATVNGIRQNNFTVNAQLKAPPSPEDGVSDMKKGGAQ</sequence>
<keyword evidence="5" id="KW-1185">Reference proteome</keyword>
<dbReference type="GO" id="GO:0043683">
    <property type="term" value="P:type IV pilus assembly"/>
    <property type="evidence" value="ECO:0007669"/>
    <property type="project" value="TreeGrafter"/>
</dbReference>
<dbReference type="InterPro" id="IPR052534">
    <property type="entry name" value="Extracell_DNA_Util/SecSys_Comp"/>
</dbReference>
<dbReference type="PANTHER" id="PTHR40278:SF2">
    <property type="entry name" value="TYPE IV PILUS INNER MEMBRANE COMPONENT PILN"/>
    <property type="match status" value="1"/>
</dbReference>
<protein>
    <submittedName>
        <fullName evidence="4">Fimbrial assembly</fullName>
    </submittedName>
</protein>
<evidence type="ECO:0000256" key="3">
    <source>
        <dbReference type="SAM" id="Phobius"/>
    </source>
</evidence>
<dbReference type="HOGENOM" id="CLU_081304_1_0_4"/>
<name>Q1GYG2_METFK</name>
<dbReference type="Proteomes" id="UP000002440">
    <property type="component" value="Chromosome"/>
</dbReference>
<dbReference type="eggNOG" id="COG3166">
    <property type="taxonomic scope" value="Bacteria"/>
</dbReference>
<gene>
    <name evidence="4" type="ordered locus">Mfla_2460</name>
</gene>
<dbReference type="EMBL" id="CP000284">
    <property type="protein sequence ID" value="ABE50725.1"/>
    <property type="molecule type" value="Genomic_DNA"/>
</dbReference>
<accession>Q1GYG2</accession>
<dbReference type="PANTHER" id="PTHR40278">
    <property type="entry name" value="DNA UTILIZATION PROTEIN HOFN"/>
    <property type="match status" value="1"/>
</dbReference>
<keyword evidence="3" id="KW-0472">Membrane</keyword>
<dbReference type="OrthoDB" id="5296173at2"/>
<dbReference type="InterPro" id="IPR007813">
    <property type="entry name" value="PilN"/>
</dbReference>
<evidence type="ECO:0000313" key="4">
    <source>
        <dbReference type="EMBL" id="ABE50725.1"/>
    </source>
</evidence>
<dbReference type="GO" id="GO:0043107">
    <property type="term" value="P:type IV pilus-dependent motility"/>
    <property type="evidence" value="ECO:0007669"/>
    <property type="project" value="TreeGrafter"/>
</dbReference>
<dbReference type="STRING" id="265072.Mfla_2460"/>
<dbReference type="RefSeq" id="WP_011480678.1">
    <property type="nucleotide sequence ID" value="NC_007947.1"/>
</dbReference>
<keyword evidence="1" id="KW-0175">Coiled coil</keyword>
<dbReference type="Pfam" id="PF05137">
    <property type="entry name" value="PilN"/>
    <property type="match status" value="1"/>
</dbReference>
<feature type="coiled-coil region" evidence="1">
    <location>
        <begin position="47"/>
        <end position="91"/>
    </location>
</feature>
<feature type="transmembrane region" description="Helical" evidence="3">
    <location>
        <begin position="21"/>
        <end position="43"/>
    </location>
</feature>
<evidence type="ECO:0000256" key="2">
    <source>
        <dbReference type="SAM" id="MobiDB-lite"/>
    </source>
</evidence>